<keyword evidence="9 24" id="KW-0863">Zinc-finger</keyword>
<dbReference type="GO" id="GO:0031965">
    <property type="term" value="C:nuclear membrane"/>
    <property type="evidence" value="ECO:0007669"/>
    <property type="project" value="UniProtKB-SubCell"/>
</dbReference>
<feature type="region of interest" description="Disordered" evidence="25">
    <location>
        <begin position="1915"/>
        <end position="1978"/>
    </location>
</feature>
<dbReference type="STRING" id="556484.B7FTC3"/>
<dbReference type="PROSITE" id="PS50199">
    <property type="entry name" value="ZF_RANBP2_2"/>
    <property type="match status" value="1"/>
</dbReference>
<comment type="subcellular location">
    <subcellularLocation>
        <location evidence="3">Mitochondrion</location>
    </subcellularLocation>
    <subcellularLocation>
        <location evidence="2">Nucleus membrane</location>
    </subcellularLocation>
    <subcellularLocation>
        <location evidence="4">Nucleus</location>
        <location evidence="4">Nuclear pore complex</location>
    </subcellularLocation>
</comment>
<reference evidence="27 28" key="1">
    <citation type="journal article" date="2008" name="Nature">
        <title>The Phaeodactylum genome reveals the evolutionary history of diatom genomes.</title>
        <authorList>
            <person name="Bowler C."/>
            <person name="Allen A.E."/>
            <person name="Badger J.H."/>
            <person name="Grimwood J."/>
            <person name="Jabbari K."/>
            <person name="Kuo A."/>
            <person name="Maheswari U."/>
            <person name="Martens C."/>
            <person name="Maumus F."/>
            <person name="Otillar R.P."/>
            <person name="Rayko E."/>
            <person name="Salamov A."/>
            <person name="Vandepoele K."/>
            <person name="Beszteri B."/>
            <person name="Gruber A."/>
            <person name="Heijde M."/>
            <person name="Katinka M."/>
            <person name="Mock T."/>
            <person name="Valentin K."/>
            <person name="Verret F."/>
            <person name="Berges J.A."/>
            <person name="Brownlee C."/>
            <person name="Cadoret J.P."/>
            <person name="Chiovitti A."/>
            <person name="Choi C.J."/>
            <person name="Coesel S."/>
            <person name="De Martino A."/>
            <person name="Detter J.C."/>
            <person name="Durkin C."/>
            <person name="Falciatore A."/>
            <person name="Fournet J."/>
            <person name="Haruta M."/>
            <person name="Huysman M.J."/>
            <person name="Jenkins B.D."/>
            <person name="Jiroutova K."/>
            <person name="Jorgensen R.E."/>
            <person name="Joubert Y."/>
            <person name="Kaplan A."/>
            <person name="Kroger N."/>
            <person name="Kroth P.G."/>
            <person name="La Roche J."/>
            <person name="Lindquist E."/>
            <person name="Lommer M."/>
            <person name="Martin-Jezequel V."/>
            <person name="Lopez P.J."/>
            <person name="Lucas S."/>
            <person name="Mangogna M."/>
            <person name="McGinnis K."/>
            <person name="Medlin L.K."/>
            <person name="Montsant A."/>
            <person name="Oudot-Le Secq M.P."/>
            <person name="Napoli C."/>
            <person name="Obornik M."/>
            <person name="Parker M.S."/>
            <person name="Petit J.L."/>
            <person name="Porcel B.M."/>
            <person name="Poulsen N."/>
            <person name="Robison M."/>
            <person name="Rychlewski L."/>
            <person name="Rynearson T.A."/>
            <person name="Schmutz J."/>
            <person name="Shapiro H."/>
            <person name="Siaut M."/>
            <person name="Stanley M."/>
            <person name="Sussman M.R."/>
            <person name="Taylor A.R."/>
            <person name="Vardi A."/>
            <person name="von Dassow P."/>
            <person name="Vyverman W."/>
            <person name="Willis A."/>
            <person name="Wyrwicz L.S."/>
            <person name="Rokhsar D.S."/>
            <person name="Weissenbach J."/>
            <person name="Armbrust E.V."/>
            <person name="Green B.R."/>
            <person name="Van de Peer Y."/>
            <person name="Grigoriev I.V."/>
        </authorList>
    </citation>
    <scope>NUCLEOTIDE SEQUENCE [LARGE SCALE GENOMIC DNA]</scope>
    <source>
        <strain evidence="27 28">CCAP 1055/1</strain>
    </source>
</reference>
<dbReference type="GeneID" id="7197269"/>
<evidence type="ECO:0000256" key="16">
    <source>
        <dbReference type="ARBA" id="ARBA00023128"/>
    </source>
</evidence>
<keyword evidence="6" id="KW-0813">Transport</keyword>
<dbReference type="GO" id="GO:0015031">
    <property type="term" value="P:protein transport"/>
    <property type="evidence" value="ECO:0007669"/>
    <property type="project" value="UniProtKB-KW"/>
</dbReference>
<keyword evidence="7" id="KW-0479">Metal-binding</keyword>
<keyword evidence="19" id="KW-0539">Nucleus</keyword>
<evidence type="ECO:0000256" key="24">
    <source>
        <dbReference type="PROSITE-ProRule" id="PRU00322"/>
    </source>
</evidence>
<evidence type="ECO:0000256" key="15">
    <source>
        <dbReference type="ARBA" id="ARBA00023125"/>
    </source>
</evidence>
<evidence type="ECO:0000256" key="1">
    <source>
        <dbReference type="ARBA" id="ARBA00001947"/>
    </source>
</evidence>
<evidence type="ECO:0000313" key="27">
    <source>
        <dbReference type="EMBL" id="EEC50943.1"/>
    </source>
</evidence>
<dbReference type="InterPro" id="IPR001876">
    <property type="entry name" value="Znf_RanBP2"/>
</dbReference>
<feature type="compositionally biased region" description="Low complexity" evidence="25">
    <location>
        <begin position="1351"/>
        <end position="1432"/>
    </location>
</feature>
<feature type="region of interest" description="Disordered" evidence="25">
    <location>
        <begin position="738"/>
        <end position="763"/>
    </location>
</feature>
<evidence type="ECO:0000256" key="9">
    <source>
        <dbReference type="ARBA" id="ARBA00022771"/>
    </source>
</evidence>
<dbReference type="eggNOG" id="ENOG502S5GD">
    <property type="taxonomic scope" value="Eukaryota"/>
</dbReference>
<evidence type="ECO:0000256" key="25">
    <source>
        <dbReference type="SAM" id="MobiDB-lite"/>
    </source>
</evidence>
<feature type="compositionally biased region" description="Polar residues" evidence="25">
    <location>
        <begin position="747"/>
        <end position="763"/>
    </location>
</feature>
<dbReference type="PANTHER" id="PTHR13126:SF0">
    <property type="entry name" value="ATP SYNTHASE MITOCHONDRIAL F1 COMPLEX ASSEMBLY FACTOR 1"/>
    <property type="match status" value="1"/>
</dbReference>
<evidence type="ECO:0000256" key="6">
    <source>
        <dbReference type="ARBA" id="ARBA00022448"/>
    </source>
</evidence>
<organism evidence="27 28">
    <name type="scientific">Phaeodactylum tricornutum (strain CCAP 1055/1)</name>
    <dbReference type="NCBI Taxonomy" id="556484"/>
    <lineage>
        <taxon>Eukaryota</taxon>
        <taxon>Sar</taxon>
        <taxon>Stramenopiles</taxon>
        <taxon>Ochrophyta</taxon>
        <taxon>Bacillariophyta</taxon>
        <taxon>Bacillariophyceae</taxon>
        <taxon>Bacillariophycidae</taxon>
        <taxon>Naviculales</taxon>
        <taxon>Phaeodactylaceae</taxon>
        <taxon>Phaeodactylum</taxon>
    </lineage>
</organism>
<sequence length="2360" mass="251416">MSRPRRNFSFSFVGPKTLDDVIKKELVTEKSGAEVADIWYSYHENKPSRKVGFVESAEMVRLSDSSGVDFLLYGGYRWWRLTSDRYAPIVHSSCSLYSETTFQSPGHFLMAYLEDYKMDPQSATPLLTFSVFDDLADNKDVVLVRADILNKSIQDDEGRKVVRSVLDNYRDEEHFVVVKTFNERPDAFDIDDYISRMNIRWQQDPPNTARWSEDPSGAAGSSNMNDKEARVVFFFLKREERICLQIEIVSSPRQSTNSATPSRTTTTPVLPVDCSEGADVSAETSLEEFCIVMEDFLKFQSWGEPLIGSADAGLGQPIRPTKNGLQWLAVPSMCVNTAYRVTRGSLQRLSVTDAASITVDAQISLPTGAIRIATSPDGRLVAVALMDGSLAFYDSTKKALNLRRHLSDVHSHFVSSTDEVPSLSRDSAAGASGPVRSLAFGSDPNVDGYALLLVDDSQQGCIIYHIDDESKPTDMVPHQLDRGGFSSACWRSGGAASASPSGMGALALGTTDGVVHVYSYTNDGNTTPSSSLSSQLIHRGIISFPGDGDGWSCTHLDWYDDALVAGYGRVIPDEGDVTDVENEDDAADHEALLFVFVLDDSFHVSTTSDLGDVVPFFSVPKQGRHVFLTTFAPSATHAPLLLVASNVATDVGVVRRTEENTWDLTDVPEGDNVMTPTNDDDEFTYPIGLCVIRVAQESQTVPIVLLAATDGSIGCWELLHQSQDDFFRLEPQLPSILPDDAVPPKVQRSTTTSPSTIVGGSKTSLFTEENPLSSANLTQMPMATGGKDDRFSFGAVNDSGGASFFVDGITNPEVGSRLPPTRNLSGAVSEQKEVTKISTSVERPPALGETTPHVMVQSDYQQPADTFKRTASSPVDSPGFGGVTTLKTSDGKMTAVDGEAIVFGSGSAPAFGSGSSFSFGTLAHSSSSAAFSSSPMNNSQSAFENIFGPKPTFSSTATNMAKPLFGLTKSMEGKKTEEPESPALIAKPSEDDEELGIQGPLAQKAGHVFDEIDDGRKGYVAASNIEDLLDRLGEGFHGSELDLQVSLIDPSGTGQLQRSAFVQWYVNHVDGGIRDVSDSRSLDSDDRAEREEEREHTRKRFMDMAVEDQFGYAVDASDFGKLMESMGTTYCEEEHVETIKKLQKKPRNMIYLDDFCDWYVAWLFNGDEDSVSEKDDQDIAKGKEDKGLSPYGTAGGWGDTFKKQGDSGGWKCDVCMVHNESSLTKCAACETPRPGHRDTESLAIPESKCSGSIGPSGFTFGVPAASAISKTEGSGFIFGEAPLPPLAAPARSDMAGSAASASSGFTFVSLHITDQTLSRVQRSTSSSTSNSVSPLSSTTPQKPFSAALKTSSAFPSMSSSAPTPASASVNASSSAAFPPMSSTAPTPFSAPSKTSSAFPSMSSSAPTPASASVNASSSAAFPPMSSTAPTPFSATLKTSSAIPPMSSGAPTPASASVKASSSAAFPPMSSTAPTPFSAPTKTATSSAPGIFFPSTTYVSPSSSIQPQSRIVAANPLLRGNGAETLDLSDCSRQFLDIAQKMNINLVDLSSHLPSMARHSVEISISDVVADLRDCMVALFDIQFSLSHIKDKSATSLYMRAHTTRLFSESRQTIDMLSSQNTDSFVLNQPLDSESEKRRREMASTAYKFHGYLERLEKQTALLEDFRGPNGPGRLIHQLTSLLNDTKAFRDEVVRMGGRVEEIWKVGRSRKLRSRGVSPARASVQARTKTSSSCASVLDLCISVDKSFQRLTTPSITVFKLMQPCEPAPVEKATFRRQWNSKYAIAQSIPLSIGMTDIERRRPANESLLFSQQARYVHRRAWDGSSVDTSQAQKLSFSPPKELTMRNTVDAAQNSLAKFGTTRTAVNGALSIAERGVGKPIATQSVNTPHEIASIKPEAVLSAVSAALPPLSTKAPTAFSAQASPDSTENQMAPQTRSFDSSNRNDQGGAVPRMDLDKASSLPDSLVKTDNSKSRDSPAISRSYRELLEDFYVKYCPTKLGDIEKLLEKYKGREAEMFAKLSKKYNVANPLGSTDPPISGSFGAADRSSKNPFTQSAAQKGPSLSSVQRTSDASSLSPFRASVPGVSSHLGATGSSQDILSASSGAFGTSHPSPAGFSMTSNANHTVSSAFGSSSTATAMHSELGPVMDTTKSPFDSAGTPAFGQLISSPSTTPFGMSAQSSSAISLKSGQLFTGGNPRETLLAFYNQHNPSKVAEVDRLLAKYQGKEDQMFRNLAKKYNLDPSTFGISSGPSAALAFGSPTIGAPTNFGQPSALGGGSPFGAPVPAPGRFGGAISGGGFSQFSSPSSAPSPSGLSSSGAFGSASFGALAQSPAPSGFGAFGSASLASPFGSTTPFGAARR</sequence>
<evidence type="ECO:0000256" key="13">
    <source>
        <dbReference type="ARBA" id="ARBA00022946"/>
    </source>
</evidence>
<keyword evidence="15" id="KW-0238">DNA-binding</keyword>
<keyword evidence="12" id="KW-0653">Protein transport</keyword>
<dbReference type="OrthoDB" id="49297at2759"/>
<dbReference type="InParanoid" id="B7FTC3"/>
<evidence type="ECO:0000256" key="3">
    <source>
        <dbReference type="ARBA" id="ARBA00004173"/>
    </source>
</evidence>
<keyword evidence="8" id="KW-0677">Repeat</keyword>
<keyword evidence="16" id="KW-0496">Mitochondrion</keyword>
<feature type="region of interest" description="Disordered" evidence="25">
    <location>
        <begin position="204"/>
        <end position="223"/>
    </location>
</feature>
<dbReference type="GO" id="GO:0051028">
    <property type="term" value="P:mRNA transport"/>
    <property type="evidence" value="ECO:0007669"/>
    <property type="project" value="UniProtKB-KW"/>
</dbReference>
<dbReference type="GO" id="GO:0033615">
    <property type="term" value="P:mitochondrial proton-transporting ATP synthase complex assembly"/>
    <property type="evidence" value="ECO:0007669"/>
    <property type="project" value="TreeGrafter"/>
</dbReference>
<proteinExistence type="inferred from homology"/>
<dbReference type="KEGG" id="pti:PHATRDRAFT_43752"/>
<evidence type="ECO:0000259" key="26">
    <source>
        <dbReference type="PROSITE" id="PS50199"/>
    </source>
</evidence>
<dbReference type="SUPFAM" id="SSF50969">
    <property type="entry name" value="YVTN repeat-like/Quinoprotein amine dehydrogenase"/>
    <property type="match status" value="1"/>
</dbReference>
<dbReference type="InterPro" id="IPR011044">
    <property type="entry name" value="Quino_amine_DH_bsu"/>
</dbReference>
<keyword evidence="17" id="KW-0906">Nuclear pore complex</keyword>
<feature type="domain" description="RanBP2-type" evidence="26">
    <location>
        <begin position="1206"/>
        <end position="1235"/>
    </location>
</feature>
<evidence type="ECO:0000256" key="10">
    <source>
        <dbReference type="ARBA" id="ARBA00022816"/>
    </source>
</evidence>
<dbReference type="FunFam" id="4.10.1060.10:FF:000001">
    <property type="entry name" value="Nuclear pore complex protein Nup153"/>
    <property type="match status" value="1"/>
</dbReference>
<dbReference type="SMART" id="SM00547">
    <property type="entry name" value="ZnF_RBZ"/>
    <property type="match status" value="1"/>
</dbReference>
<accession>B7FTC3</accession>
<name>B7FTC3_PHATC</name>
<keyword evidence="18" id="KW-0472">Membrane</keyword>
<keyword evidence="11" id="KW-0862">Zinc</keyword>
<evidence type="ECO:0000256" key="8">
    <source>
        <dbReference type="ARBA" id="ARBA00022737"/>
    </source>
</evidence>
<dbReference type="HOGENOM" id="CLU_232865_0_0_1"/>
<dbReference type="Gene3D" id="2.130.10.10">
    <property type="entry name" value="YVTN repeat-like/Quinoprotein amine dehydrogenase"/>
    <property type="match status" value="1"/>
</dbReference>
<feature type="region of interest" description="Disordered" evidence="25">
    <location>
        <begin position="2036"/>
        <end position="2078"/>
    </location>
</feature>
<protein>
    <recommendedName>
        <fullName evidence="21">Nuclear pore complex protein Nup153</fullName>
    </recommendedName>
    <alternativeName>
        <fullName evidence="23">153 kDa nucleoporin</fullName>
    </alternativeName>
    <alternativeName>
        <fullName evidence="22">Nucleoporin Nup153</fullName>
    </alternativeName>
</protein>
<feature type="compositionally biased region" description="Polar residues" evidence="25">
    <location>
        <begin position="1918"/>
        <end position="1945"/>
    </location>
</feature>
<evidence type="ECO:0000256" key="11">
    <source>
        <dbReference type="ARBA" id="ARBA00022833"/>
    </source>
</evidence>
<dbReference type="Pfam" id="PF00641">
    <property type="entry name" value="Zn_ribbon_RanBP"/>
    <property type="match status" value="1"/>
</dbReference>
<dbReference type="EMBL" id="CM000606">
    <property type="protein sequence ID" value="EEC50943.1"/>
    <property type="molecule type" value="Genomic_DNA"/>
</dbReference>
<gene>
    <name evidence="27" type="ORF">PHATRDRAFT_43752</name>
</gene>
<evidence type="ECO:0000256" key="12">
    <source>
        <dbReference type="ARBA" id="ARBA00022927"/>
    </source>
</evidence>
<evidence type="ECO:0000256" key="17">
    <source>
        <dbReference type="ARBA" id="ARBA00023132"/>
    </source>
</evidence>
<dbReference type="Gene3D" id="4.10.1060.10">
    <property type="entry name" value="Zinc finger, RanBP2-type"/>
    <property type="match status" value="1"/>
</dbReference>
<evidence type="ECO:0000256" key="20">
    <source>
        <dbReference type="ARBA" id="ARBA00060842"/>
    </source>
</evidence>
<comment type="similarity">
    <text evidence="5">Belongs to the ATP11 family.</text>
</comment>
<dbReference type="PROSITE" id="PS01358">
    <property type="entry name" value="ZF_RANBP2_1"/>
    <property type="match status" value="1"/>
</dbReference>
<feature type="compositionally biased region" description="Polar residues" evidence="25">
    <location>
        <begin position="2049"/>
        <end position="2076"/>
    </location>
</feature>
<dbReference type="InterPro" id="IPR015943">
    <property type="entry name" value="WD40/YVTN_repeat-like_dom_sf"/>
</dbReference>
<evidence type="ECO:0000256" key="21">
    <source>
        <dbReference type="ARBA" id="ARBA00068609"/>
    </source>
</evidence>
<dbReference type="PANTHER" id="PTHR13126">
    <property type="entry name" value="CHAPERONE ATP11"/>
    <property type="match status" value="1"/>
</dbReference>
<evidence type="ECO:0000256" key="14">
    <source>
        <dbReference type="ARBA" id="ARBA00023010"/>
    </source>
</evidence>
<feature type="compositionally biased region" description="Low complexity" evidence="25">
    <location>
        <begin position="1319"/>
        <end position="1340"/>
    </location>
</feature>
<dbReference type="Pfam" id="PF06644">
    <property type="entry name" value="ATP11"/>
    <property type="match status" value="1"/>
</dbReference>
<evidence type="ECO:0000256" key="23">
    <source>
        <dbReference type="ARBA" id="ARBA00079437"/>
    </source>
</evidence>
<dbReference type="InterPro" id="IPR036443">
    <property type="entry name" value="Znf_RanBP2_sf"/>
</dbReference>
<evidence type="ECO:0000256" key="19">
    <source>
        <dbReference type="ARBA" id="ARBA00023242"/>
    </source>
</evidence>
<evidence type="ECO:0000256" key="18">
    <source>
        <dbReference type="ARBA" id="ARBA00023136"/>
    </source>
</evidence>
<comment type="cofactor">
    <cofactor evidence="1">
        <name>Zn(2+)</name>
        <dbReference type="ChEBI" id="CHEBI:29105"/>
    </cofactor>
</comment>
<dbReference type="GO" id="GO:0008270">
    <property type="term" value="F:zinc ion binding"/>
    <property type="evidence" value="ECO:0007669"/>
    <property type="project" value="UniProtKB-KW"/>
</dbReference>
<feature type="region of interest" description="Disordered" evidence="25">
    <location>
        <begin position="2268"/>
        <end position="2287"/>
    </location>
</feature>
<feature type="region of interest" description="Disordered" evidence="25">
    <location>
        <begin position="1319"/>
        <end position="1432"/>
    </location>
</feature>
<evidence type="ECO:0000256" key="5">
    <source>
        <dbReference type="ARBA" id="ARBA00009116"/>
    </source>
</evidence>
<dbReference type="Gene3D" id="1.10.238.10">
    <property type="entry name" value="EF-hand"/>
    <property type="match status" value="1"/>
</dbReference>
<evidence type="ECO:0000256" key="4">
    <source>
        <dbReference type="ARBA" id="ARBA00004567"/>
    </source>
</evidence>
<dbReference type="PaxDb" id="2850-Phatr43752"/>
<dbReference type="SUPFAM" id="SSF90209">
    <property type="entry name" value="Ran binding protein zinc finger-like"/>
    <property type="match status" value="1"/>
</dbReference>
<reference evidence="28" key="2">
    <citation type="submission" date="2008-08" db="EMBL/GenBank/DDBJ databases">
        <authorList>
            <consortium name="Diatom Consortium"/>
            <person name="Grigoriev I."/>
            <person name="Grimwood J."/>
            <person name="Kuo A."/>
            <person name="Otillar R.P."/>
            <person name="Salamov A."/>
            <person name="Detter J.C."/>
            <person name="Lindquist E."/>
            <person name="Shapiro H."/>
            <person name="Lucas S."/>
            <person name="Glavina del Rio T."/>
            <person name="Pitluck S."/>
            <person name="Rokhsar D."/>
            <person name="Bowler C."/>
        </authorList>
    </citation>
    <scope>GENOME REANNOTATION</scope>
    <source>
        <strain evidence="28">CCAP 1055/1</strain>
    </source>
</reference>
<comment type="similarity">
    <text evidence="20">Belongs to the NUP153 family.</text>
</comment>
<dbReference type="SUPFAM" id="SSF47473">
    <property type="entry name" value="EF-hand"/>
    <property type="match status" value="1"/>
</dbReference>
<keyword evidence="10" id="KW-0509">mRNA transport</keyword>
<keyword evidence="13" id="KW-0809">Transit peptide</keyword>
<dbReference type="Proteomes" id="UP000000759">
    <property type="component" value="Chromosome 2"/>
</dbReference>
<dbReference type="InterPro" id="IPR010591">
    <property type="entry name" value="ATP11"/>
</dbReference>
<evidence type="ECO:0000313" key="28">
    <source>
        <dbReference type="Proteomes" id="UP000000759"/>
    </source>
</evidence>
<evidence type="ECO:0000256" key="7">
    <source>
        <dbReference type="ARBA" id="ARBA00022723"/>
    </source>
</evidence>
<dbReference type="GO" id="GO:0003677">
    <property type="term" value="F:DNA binding"/>
    <property type="evidence" value="ECO:0007669"/>
    <property type="project" value="UniProtKB-KW"/>
</dbReference>
<dbReference type="InterPro" id="IPR011992">
    <property type="entry name" value="EF-hand-dom_pair"/>
</dbReference>
<evidence type="ECO:0000256" key="22">
    <source>
        <dbReference type="ARBA" id="ARBA00078197"/>
    </source>
</evidence>
<feature type="region of interest" description="Disordered" evidence="25">
    <location>
        <begin position="1076"/>
        <end position="1096"/>
    </location>
</feature>
<keyword evidence="28" id="KW-1185">Reference proteome</keyword>
<keyword evidence="14" id="KW-0811">Translocation</keyword>
<dbReference type="GO" id="GO:0005643">
    <property type="term" value="C:nuclear pore"/>
    <property type="evidence" value="ECO:0007669"/>
    <property type="project" value="UniProtKB-SubCell"/>
</dbReference>
<evidence type="ECO:0000256" key="2">
    <source>
        <dbReference type="ARBA" id="ARBA00004126"/>
    </source>
</evidence>
<dbReference type="RefSeq" id="XP_002178129.1">
    <property type="nucleotide sequence ID" value="XM_002178093.1"/>
</dbReference>
<dbReference type="GO" id="GO:0005739">
    <property type="term" value="C:mitochondrion"/>
    <property type="evidence" value="ECO:0007669"/>
    <property type="project" value="UniProtKB-SubCell"/>
</dbReference>